<evidence type="ECO:0000313" key="3">
    <source>
        <dbReference type="Proteomes" id="UP000186922"/>
    </source>
</evidence>
<proteinExistence type="predicted"/>
<evidence type="ECO:0000313" key="2">
    <source>
        <dbReference type="EMBL" id="GAV05576.1"/>
    </source>
</evidence>
<name>A0A1D1VXB5_RAMVA</name>
<sequence>MVCIPCILIPAFLWIYHKFIRPYMGPVFVKLEEWMAPLKAKWCPECVDGVCPIKPSKSKSDRLAKVDKTTNKTDSAGEDRNLKMDDLPKVIQKGGFGADVSGLRSRGEQRAEEAQS</sequence>
<dbReference type="EMBL" id="BDGG01000012">
    <property type="protein sequence ID" value="GAV05576.1"/>
    <property type="molecule type" value="Genomic_DNA"/>
</dbReference>
<gene>
    <name evidence="2" type="primary">RvY_15681-1</name>
    <name evidence="2" type="synonym">RvY_15681.1</name>
    <name evidence="2" type="ORF">RvY_15681</name>
</gene>
<keyword evidence="3" id="KW-1185">Reference proteome</keyword>
<feature type="compositionally biased region" description="Basic and acidic residues" evidence="1">
    <location>
        <begin position="105"/>
        <end position="116"/>
    </location>
</feature>
<evidence type="ECO:0000256" key="1">
    <source>
        <dbReference type="SAM" id="MobiDB-lite"/>
    </source>
</evidence>
<feature type="compositionally biased region" description="Basic and acidic residues" evidence="1">
    <location>
        <begin position="58"/>
        <end position="88"/>
    </location>
</feature>
<dbReference type="OrthoDB" id="10062823at2759"/>
<dbReference type="Proteomes" id="UP000186922">
    <property type="component" value="Unassembled WGS sequence"/>
</dbReference>
<comment type="caution">
    <text evidence="2">The sequence shown here is derived from an EMBL/GenBank/DDBJ whole genome shotgun (WGS) entry which is preliminary data.</text>
</comment>
<organism evidence="2 3">
    <name type="scientific">Ramazzottius varieornatus</name>
    <name type="common">Water bear</name>
    <name type="synonym">Tardigrade</name>
    <dbReference type="NCBI Taxonomy" id="947166"/>
    <lineage>
        <taxon>Eukaryota</taxon>
        <taxon>Metazoa</taxon>
        <taxon>Ecdysozoa</taxon>
        <taxon>Tardigrada</taxon>
        <taxon>Eutardigrada</taxon>
        <taxon>Parachela</taxon>
        <taxon>Hypsibioidea</taxon>
        <taxon>Ramazzottiidae</taxon>
        <taxon>Ramazzottius</taxon>
    </lineage>
</organism>
<dbReference type="InterPro" id="IPR026776">
    <property type="entry name" value="UPF0729_C18orf32-like"/>
</dbReference>
<accession>A0A1D1VXB5</accession>
<dbReference type="AlphaFoldDB" id="A0A1D1VXB5"/>
<feature type="region of interest" description="Disordered" evidence="1">
    <location>
        <begin position="57"/>
        <end position="116"/>
    </location>
</feature>
<dbReference type="Pfam" id="PF14975">
    <property type="entry name" value="DUF4512"/>
    <property type="match status" value="1"/>
</dbReference>
<protein>
    <submittedName>
        <fullName evidence="2">Uncharacterized protein</fullName>
    </submittedName>
</protein>
<reference evidence="2 3" key="1">
    <citation type="journal article" date="2016" name="Nat. Commun.">
        <title>Extremotolerant tardigrade genome and improved radiotolerance of human cultured cells by tardigrade-unique protein.</title>
        <authorList>
            <person name="Hashimoto T."/>
            <person name="Horikawa D.D."/>
            <person name="Saito Y."/>
            <person name="Kuwahara H."/>
            <person name="Kozuka-Hata H."/>
            <person name="Shin-I T."/>
            <person name="Minakuchi Y."/>
            <person name="Ohishi K."/>
            <person name="Motoyama A."/>
            <person name="Aizu T."/>
            <person name="Enomoto A."/>
            <person name="Kondo K."/>
            <person name="Tanaka S."/>
            <person name="Hara Y."/>
            <person name="Koshikawa S."/>
            <person name="Sagara H."/>
            <person name="Miura T."/>
            <person name="Yokobori S."/>
            <person name="Miyagawa K."/>
            <person name="Suzuki Y."/>
            <person name="Kubo T."/>
            <person name="Oyama M."/>
            <person name="Kohara Y."/>
            <person name="Fujiyama A."/>
            <person name="Arakawa K."/>
            <person name="Katayama T."/>
            <person name="Toyoda A."/>
            <person name="Kunieda T."/>
        </authorList>
    </citation>
    <scope>NUCLEOTIDE SEQUENCE [LARGE SCALE GENOMIC DNA]</scope>
    <source>
        <strain evidence="2 3">YOKOZUNA-1</strain>
    </source>
</reference>